<dbReference type="Proteomes" id="UP000007799">
    <property type="component" value="Unassembled WGS sequence"/>
</dbReference>
<evidence type="ECO:0000256" key="7">
    <source>
        <dbReference type="ARBA" id="ARBA00023015"/>
    </source>
</evidence>
<comment type="similarity">
    <text evidence="2">Belongs to the p53 family.</text>
</comment>
<comment type="subcellular location">
    <subcellularLocation>
        <location evidence="1">Nucleus</location>
    </subcellularLocation>
</comment>
<organism evidence="16">
    <name type="scientific">Salpingoeca rosetta (strain ATCC 50818 / BSB-021)</name>
    <dbReference type="NCBI Taxonomy" id="946362"/>
    <lineage>
        <taxon>Eukaryota</taxon>
        <taxon>Choanoflagellata</taxon>
        <taxon>Craspedida</taxon>
        <taxon>Salpingoecidae</taxon>
        <taxon>Salpingoeca</taxon>
    </lineage>
</organism>
<evidence type="ECO:0000256" key="13">
    <source>
        <dbReference type="SAM" id="MobiDB-lite"/>
    </source>
</evidence>
<dbReference type="OrthoDB" id="5915660at2759"/>
<keyword evidence="8" id="KW-0238">DNA-binding</keyword>
<dbReference type="InterPro" id="IPR002117">
    <property type="entry name" value="p53_tumour_suppressor"/>
</dbReference>
<dbReference type="Pfam" id="PF00870">
    <property type="entry name" value="P53"/>
    <property type="match status" value="1"/>
</dbReference>
<evidence type="ECO:0000256" key="9">
    <source>
        <dbReference type="ARBA" id="ARBA00023159"/>
    </source>
</evidence>
<protein>
    <recommendedName>
        <fullName evidence="14">SAM domain-containing protein</fullName>
    </recommendedName>
</protein>
<dbReference type="SUPFAM" id="SSF47769">
    <property type="entry name" value="SAM/Pointed domain"/>
    <property type="match status" value="1"/>
</dbReference>
<evidence type="ECO:0000313" key="16">
    <source>
        <dbReference type="Proteomes" id="UP000007799"/>
    </source>
</evidence>
<dbReference type="GO" id="GO:0006915">
    <property type="term" value="P:apoptotic process"/>
    <property type="evidence" value="ECO:0007669"/>
    <property type="project" value="UniProtKB-KW"/>
</dbReference>
<dbReference type="eggNOG" id="KOG0507">
    <property type="taxonomic scope" value="Eukaryota"/>
</dbReference>
<feature type="region of interest" description="Disordered" evidence="13">
    <location>
        <begin position="188"/>
        <end position="242"/>
    </location>
</feature>
<keyword evidence="16" id="KW-1185">Reference proteome</keyword>
<dbReference type="PROSITE" id="PS50105">
    <property type="entry name" value="SAM_DOMAIN"/>
    <property type="match status" value="1"/>
</dbReference>
<feature type="compositionally biased region" description="Basic and acidic residues" evidence="13">
    <location>
        <begin position="108"/>
        <end position="117"/>
    </location>
</feature>
<evidence type="ECO:0000256" key="2">
    <source>
        <dbReference type="ARBA" id="ARBA00006167"/>
    </source>
</evidence>
<dbReference type="InterPro" id="IPR013761">
    <property type="entry name" value="SAM/pointed_sf"/>
</dbReference>
<dbReference type="PANTHER" id="PTHR11447:SF16">
    <property type="entry name" value="P53 PROTEIN LONG FORM VARIANT 1"/>
    <property type="match status" value="1"/>
</dbReference>
<sequence>MEVTTLVTHRADGMHAYHLVRCDMPEAVYEKDATGHYSIRIPFDRCAAQNGTHVFYIELLCFSSCPGGLNRRPFEVTVSLEHSSRILGCDSIDTRVCACPGRDRGAAEKRLRGDIGKKRGRKKKKPPTEPTVSMQDDNKIHTLLVQGRTHYAILHHLVEGLDATVASSSSPPPSSSSSAAAAVLSSSAARNQAPSADKPLSEASFPAGNDAEETPGGDTEPESEADDDNDEEEDEQQQLTPRQQVKYAFLNLRLQEAVRAWLSALRLEAYADMFMSKGYDDLDVVCDLTQDDLDCLGISRPGHRKKLLLAAQKLKSLLHQARAVEAVPDRRLHKTLSISRTTYRQALPSAD</sequence>
<dbReference type="STRING" id="946362.F2UH84"/>
<evidence type="ECO:0000256" key="1">
    <source>
        <dbReference type="ARBA" id="ARBA00004123"/>
    </source>
</evidence>
<dbReference type="SMART" id="SM00454">
    <property type="entry name" value="SAM"/>
    <property type="match status" value="1"/>
</dbReference>
<keyword evidence="11" id="KW-0539">Nucleus</keyword>
<dbReference type="PRINTS" id="PR00386">
    <property type="entry name" value="P53SUPPRESSR"/>
</dbReference>
<name>F2UH84_SALR5</name>
<gene>
    <name evidence="15" type="ORF">PTSG_07599</name>
</gene>
<reference evidence="15" key="1">
    <citation type="submission" date="2009-08" db="EMBL/GenBank/DDBJ databases">
        <title>Annotation of Salpingoeca rosetta.</title>
        <authorList>
            <consortium name="The Broad Institute Genome Sequencing Platform"/>
            <person name="Russ C."/>
            <person name="Cuomo C."/>
            <person name="Burger G."/>
            <person name="Gray M.W."/>
            <person name="Holland P.W.H."/>
            <person name="King N."/>
            <person name="Lang F.B.F."/>
            <person name="Roger A.J."/>
            <person name="Ruiz-Trillo I."/>
            <person name="Young S.K."/>
            <person name="Zeng Q."/>
            <person name="Gargeya S."/>
            <person name="Alvarado L."/>
            <person name="Berlin A."/>
            <person name="Chapman S.B."/>
            <person name="Chen Z."/>
            <person name="Freedman E."/>
            <person name="Gellesch M."/>
            <person name="Goldberg J."/>
            <person name="Griggs A."/>
            <person name="Gujja S."/>
            <person name="Heilman E."/>
            <person name="Heiman D."/>
            <person name="Howarth C."/>
            <person name="Mehta T."/>
            <person name="Neiman D."/>
            <person name="Pearson M."/>
            <person name="Roberts A."/>
            <person name="Saif S."/>
            <person name="Shea T."/>
            <person name="Shenoy N."/>
            <person name="Sisk P."/>
            <person name="Stolte C."/>
            <person name="Sykes S."/>
            <person name="White J."/>
            <person name="Yandava C."/>
            <person name="Haas B."/>
            <person name="Nusbaum C."/>
            <person name="Birren B."/>
        </authorList>
    </citation>
    <scope>NUCLEOTIDE SEQUENCE [LARGE SCALE GENOMIC DNA]</scope>
    <source>
        <strain evidence="15">ATCC 50818</strain>
    </source>
</reference>
<keyword evidence="3" id="KW-0053">Apoptosis</keyword>
<dbReference type="GO" id="GO:0000978">
    <property type="term" value="F:RNA polymerase II cis-regulatory region sequence-specific DNA binding"/>
    <property type="evidence" value="ECO:0007669"/>
    <property type="project" value="TreeGrafter"/>
</dbReference>
<dbReference type="PANTHER" id="PTHR11447">
    <property type="entry name" value="CELLULAR TUMOR ANTIGEN P53"/>
    <property type="match status" value="1"/>
</dbReference>
<feature type="region of interest" description="Disordered" evidence="13">
    <location>
        <begin position="164"/>
        <end position="183"/>
    </location>
</feature>
<keyword evidence="7" id="KW-0805">Transcription regulation</keyword>
<evidence type="ECO:0000256" key="4">
    <source>
        <dbReference type="ARBA" id="ARBA00022723"/>
    </source>
</evidence>
<evidence type="ECO:0000256" key="5">
    <source>
        <dbReference type="ARBA" id="ARBA00022833"/>
    </source>
</evidence>
<feature type="compositionally biased region" description="Acidic residues" evidence="13">
    <location>
        <begin position="210"/>
        <end position="236"/>
    </location>
</feature>
<comment type="cofactor">
    <cofactor evidence="12">
        <name>Zn(2+)</name>
        <dbReference type="ChEBI" id="CHEBI:29105"/>
    </cofactor>
    <text evidence="12">Binds 1 zinc ion per subunit.</text>
</comment>
<evidence type="ECO:0000256" key="12">
    <source>
        <dbReference type="PIRSR" id="PIRSR602117-1"/>
    </source>
</evidence>
<dbReference type="AlphaFoldDB" id="F2UH84"/>
<dbReference type="Gene3D" id="1.10.150.50">
    <property type="entry name" value="Transcription Factor, Ets-1"/>
    <property type="match status" value="1"/>
</dbReference>
<feature type="region of interest" description="Disordered" evidence="13">
    <location>
        <begin position="108"/>
        <end position="139"/>
    </location>
</feature>
<keyword evidence="6" id="KW-0832">Ubl conjugation</keyword>
<keyword evidence="10" id="KW-0804">Transcription</keyword>
<evidence type="ECO:0000256" key="8">
    <source>
        <dbReference type="ARBA" id="ARBA00023125"/>
    </source>
</evidence>
<dbReference type="KEGG" id="sre:PTSG_07599"/>
<evidence type="ECO:0000256" key="10">
    <source>
        <dbReference type="ARBA" id="ARBA00023163"/>
    </source>
</evidence>
<keyword evidence="4 12" id="KW-0479">Metal-binding</keyword>
<keyword evidence="5 12" id="KW-0862">Zinc</keyword>
<dbReference type="InterPro" id="IPR008967">
    <property type="entry name" value="p53-like_TF_DNA-bd_sf"/>
</dbReference>
<feature type="domain" description="SAM" evidence="14">
    <location>
        <begin position="256"/>
        <end position="317"/>
    </location>
</feature>
<feature type="binding site" evidence="12">
    <location>
        <position position="65"/>
    </location>
    <ligand>
        <name>Zn(2+)</name>
        <dbReference type="ChEBI" id="CHEBI:29105"/>
    </ligand>
</feature>
<dbReference type="InterPro" id="IPR012346">
    <property type="entry name" value="p53/RUNT-type_TF_DNA-bd_sf"/>
</dbReference>
<dbReference type="SUPFAM" id="SSF49417">
    <property type="entry name" value="p53-like transcription factors"/>
    <property type="match status" value="1"/>
</dbReference>
<feature type="binding site" evidence="12">
    <location>
        <position position="61"/>
    </location>
    <ligand>
        <name>Zn(2+)</name>
        <dbReference type="ChEBI" id="CHEBI:29105"/>
    </ligand>
</feature>
<evidence type="ECO:0000313" key="15">
    <source>
        <dbReference type="EMBL" id="EGD76483.1"/>
    </source>
</evidence>
<keyword evidence="9" id="KW-0010">Activator</keyword>
<evidence type="ECO:0000256" key="6">
    <source>
        <dbReference type="ARBA" id="ARBA00022843"/>
    </source>
</evidence>
<dbReference type="Gene3D" id="2.60.40.720">
    <property type="match status" value="1"/>
</dbReference>
<dbReference type="GO" id="GO:0046872">
    <property type="term" value="F:metal ion binding"/>
    <property type="evidence" value="ECO:0007669"/>
    <property type="project" value="UniProtKB-KW"/>
</dbReference>
<evidence type="ECO:0000256" key="11">
    <source>
        <dbReference type="ARBA" id="ARBA00023242"/>
    </source>
</evidence>
<dbReference type="GeneID" id="16071957"/>
<dbReference type="Pfam" id="PF00536">
    <property type="entry name" value="SAM_1"/>
    <property type="match status" value="1"/>
</dbReference>
<dbReference type="InterPro" id="IPR011615">
    <property type="entry name" value="p53_DNA-bd"/>
</dbReference>
<evidence type="ECO:0000256" key="3">
    <source>
        <dbReference type="ARBA" id="ARBA00022703"/>
    </source>
</evidence>
<dbReference type="GO" id="GO:0005634">
    <property type="term" value="C:nucleus"/>
    <property type="evidence" value="ECO:0007669"/>
    <property type="project" value="UniProtKB-SubCell"/>
</dbReference>
<dbReference type="InterPro" id="IPR001660">
    <property type="entry name" value="SAM"/>
</dbReference>
<dbReference type="GO" id="GO:0000981">
    <property type="term" value="F:DNA-binding transcription factor activity, RNA polymerase II-specific"/>
    <property type="evidence" value="ECO:0007669"/>
    <property type="project" value="TreeGrafter"/>
</dbReference>
<evidence type="ECO:0000259" key="14">
    <source>
        <dbReference type="PROSITE" id="PS50105"/>
    </source>
</evidence>
<dbReference type="RefSeq" id="XP_004991397.1">
    <property type="nucleotide sequence ID" value="XM_004991340.1"/>
</dbReference>
<proteinExistence type="inferred from homology"/>
<dbReference type="EMBL" id="GL832974">
    <property type="protein sequence ID" value="EGD76483.1"/>
    <property type="molecule type" value="Genomic_DNA"/>
</dbReference>
<dbReference type="InParanoid" id="F2UH84"/>
<accession>F2UH84</accession>